<name>A0A7W3RBR3_9ACTN</name>
<comment type="similarity">
    <text evidence="2 4">Belongs to the pterin-4-alpha-carbinolamine dehydratase family.</text>
</comment>
<evidence type="ECO:0000313" key="6">
    <source>
        <dbReference type="Proteomes" id="UP000539313"/>
    </source>
</evidence>
<sequence length="93" mass="10256">MSLLDERSITTELETTPGWERDGDAIVTTVRLADFKEAMAFVNRVADLAEEADHHPDITISWNTVTLSLSTHSAGGLTGKDFDLARRINGLRD</sequence>
<reference evidence="5 6" key="1">
    <citation type="submission" date="2020-08" db="EMBL/GenBank/DDBJ databases">
        <title>Sequencing the genomes of 1000 actinobacteria strains.</title>
        <authorList>
            <person name="Klenk H.-P."/>
        </authorList>
    </citation>
    <scope>NUCLEOTIDE SEQUENCE [LARGE SCALE GENOMIC DNA]</scope>
    <source>
        <strain evidence="5 6">DSM 45823</strain>
    </source>
</reference>
<dbReference type="CDD" id="cd00488">
    <property type="entry name" value="PCD_DCoH"/>
    <property type="match status" value="1"/>
</dbReference>
<gene>
    <name evidence="5" type="ORF">HNR21_005946</name>
</gene>
<evidence type="ECO:0000256" key="4">
    <source>
        <dbReference type="HAMAP-Rule" id="MF_00434"/>
    </source>
</evidence>
<dbReference type="Pfam" id="PF01329">
    <property type="entry name" value="Pterin_4a"/>
    <property type="match status" value="1"/>
</dbReference>
<evidence type="ECO:0000256" key="1">
    <source>
        <dbReference type="ARBA" id="ARBA00001554"/>
    </source>
</evidence>
<dbReference type="InterPro" id="IPR036428">
    <property type="entry name" value="PCD_sf"/>
</dbReference>
<dbReference type="AlphaFoldDB" id="A0A7W3RBR3"/>
<comment type="catalytic activity">
    <reaction evidence="1 4">
        <text>(4aS,6R)-4a-hydroxy-L-erythro-5,6,7,8-tetrahydrobiopterin = (6R)-L-erythro-6,7-dihydrobiopterin + H2O</text>
        <dbReference type="Rhea" id="RHEA:11920"/>
        <dbReference type="ChEBI" id="CHEBI:15377"/>
        <dbReference type="ChEBI" id="CHEBI:15642"/>
        <dbReference type="ChEBI" id="CHEBI:43120"/>
        <dbReference type="EC" id="4.2.1.96"/>
    </reaction>
</comment>
<dbReference type="EMBL" id="JACJII010000001">
    <property type="protein sequence ID" value="MBA9007064.1"/>
    <property type="molecule type" value="Genomic_DNA"/>
</dbReference>
<keyword evidence="3 4" id="KW-0456">Lyase</keyword>
<evidence type="ECO:0000256" key="2">
    <source>
        <dbReference type="ARBA" id="ARBA00006472"/>
    </source>
</evidence>
<dbReference type="PANTHER" id="PTHR12599:SF0">
    <property type="entry name" value="PTERIN-4-ALPHA-CARBINOLAMINE DEHYDRATASE"/>
    <property type="match status" value="1"/>
</dbReference>
<dbReference type="InterPro" id="IPR001533">
    <property type="entry name" value="Pterin_deHydtase"/>
</dbReference>
<evidence type="ECO:0000313" key="5">
    <source>
        <dbReference type="EMBL" id="MBA9007064.1"/>
    </source>
</evidence>
<evidence type="ECO:0000256" key="3">
    <source>
        <dbReference type="ARBA" id="ARBA00023239"/>
    </source>
</evidence>
<dbReference type="EC" id="4.2.1.96" evidence="4"/>
<dbReference type="NCBIfam" id="NF002017">
    <property type="entry name" value="PRK00823.1-2"/>
    <property type="match status" value="1"/>
</dbReference>
<accession>A0A7W3RBR3</accession>
<dbReference type="GO" id="GO:0006729">
    <property type="term" value="P:tetrahydrobiopterin biosynthetic process"/>
    <property type="evidence" value="ECO:0007669"/>
    <property type="project" value="InterPro"/>
</dbReference>
<protein>
    <recommendedName>
        <fullName evidence="4">Putative pterin-4-alpha-carbinolamine dehydratase</fullName>
        <shortName evidence="4">PHS</shortName>
        <ecNumber evidence="4">4.2.1.96</ecNumber>
    </recommendedName>
    <alternativeName>
        <fullName evidence="4">4-alpha-hydroxy-tetrahydropterin dehydratase</fullName>
    </alternativeName>
    <alternativeName>
        <fullName evidence="4">Pterin carbinolamine dehydratase</fullName>
        <shortName evidence="4">PCD</shortName>
    </alternativeName>
</protein>
<dbReference type="HAMAP" id="MF_00434">
    <property type="entry name" value="Pterin_4_alpha"/>
    <property type="match status" value="1"/>
</dbReference>
<organism evidence="5 6">
    <name type="scientific">Thermomonospora cellulosilytica</name>
    <dbReference type="NCBI Taxonomy" id="1411118"/>
    <lineage>
        <taxon>Bacteria</taxon>
        <taxon>Bacillati</taxon>
        <taxon>Actinomycetota</taxon>
        <taxon>Actinomycetes</taxon>
        <taxon>Streptosporangiales</taxon>
        <taxon>Thermomonosporaceae</taxon>
        <taxon>Thermomonospora</taxon>
    </lineage>
</organism>
<dbReference type="Gene3D" id="3.30.1360.20">
    <property type="entry name" value="Transcriptional coactivator/pterin dehydratase"/>
    <property type="match status" value="1"/>
</dbReference>
<dbReference type="PANTHER" id="PTHR12599">
    <property type="entry name" value="PTERIN-4-ALPHA-CARBINOLAMINE DEHYDRATASE"/>
    <property type="match status" value="1"/>
</dbReference>
<proteinExistence type="inferred from homology"/>
<dbReference type="GO" id="GO:0008124">
    <property type="term" value="F:4-alpha-hydroxytetrahydrobiopterin dehydratase activity"/>
    <property type="evidence" value="ECO:0007669"/>
    <property type="project" value="UniProtKB-UniRule"/>
</dbReference>
<dbReference type="RefSeq" id="WP_119729327.1">
    <property type="nucleotide sequence ID" value="NZ_JACJII010000001.1"/>
</dbReference>
<dbReference type="Proteomes" id="UP000539313">
    <property type="component" value="Unassembled WGS sequence"/>
</dbReference>
<keyword evidence="6" id="KW-1185">Reference proteome</keyword>
<dbReference type="SUPFAM" id="SSF55248">
    <property type="entry name" value="PCD-like"/>
    <property type="match status" value="1"/>
</dbReference>
<comment type="caution">
    <text evidence="5">The sequence shown here is derived from an EMBL/GenBank/DDBJ whole genome shotgun (WGS) entry which is preliminary data.</text>
</comment>